<keyword evidence="5 10" id="KW-0489">Methyltransferase</keyword>
<sequence length="241" mass="26957">MSKRRFLISGSLKTDQVVDLPSEEAAHARKVLRLKKDDLVELMNGRGLMALAQINRVDKKQVSCLVRKTWQKPRPLPKLVLCCGLIKGGNMDLLAQKFTELAVDEVRPFESLRSVKKLKNPTERIERWERIAGQALKQCGAAHPPAFMPPAEYTEILEAAPPQAGKVMLYENQEHKTLAQVLTELKDKQEIWALVGPEGGFSSQEAIWAEEAGFIQAGLPHVILRAETACLTLASLVRFRL</sequence>
<evidence type="ECO:0000256" key="7">
    <source>
        <dbReference type="ARBA" id="ARBA00022691"/>
    </source>
</evidence>
<keyword evidence="3 10" id="KW-0963">Cytoplasm</keyword>
<dbReference type="SUPFAM" id="SSF75217">
    <property type="entry name" value="alpha/beta knot"/>
    <property type="match status" value="1"/>
</dbReference>
<dbReference type="InterPro" id="IPR006700">
    <property type="entry name" value="RsmE"/>
</dbReference>
<feature type="domain" description="Ribosomal RNA small subunit methyltransferase E PUA-like" evidence="12">
    <location>
        <begin position="21"/>
        <end position="64"/>
    </location>
</feature>
<dbReference type="RefSeq" id="WP_044349211.1">
    <property type="nucleotide sequence ID" value="NZ_AZAC01000015.1"/>
</dbReference>
<dbReference type="EMBL" id="AZAC01000015">
    <property type="protein sequence ID" value="KIX13500.1"/>
    <property type="molecule type" value="Genomic_DNA"/>
</dbReference>
<organism evidence="13 14">
    <name type="scientific">Dethiosulfatarculus sandiegensis</name>
    <dbReference type="NCBI Taxonomy" id="1429043"/>
    <lineage>
        <taxon>Bacteria</taxon>
        <taxon>Pseudomonadati</taxon>
        <taxon>Thermodesulfobacteriota</taxon>
        <taxon>Desulfarculia</taxon>
        <taxon>Desulfarculales</taxon>
        <taxon>Desulfarculaceae</taxon>
        <taxon>Dethiosulfatarculus</taxon>
    </lineage>
</organism>
<comment type="similarity">
    <text evidence="2 10">Belongs to the RNA methyltransferase RsmE family.</text>
</comment>
<feature type="domain" description="Ribosomal RNA small subunit methyltransferase E methyltransferase" evidence="11">
    <location>
        <begin position="75"/>
        <end position="237"/>
    </location>
</feature>
<keyword evidence="14" id="KW-1185">Reference proteome</keyword>
<keyword evidence="6 10" id="KW-0808">Transferase</keyword>
<dbReference type="InterPro" id="IPR029028">
    <property type="entry name" value="Alpha/beta_knot_MTases"/>
</dbReference>
<gene>
    <name evidence="13" type="ORF">X474_13525</name>
</gene>
<dbReference type="Pfam" id="PF20260">
    <property type="entry name" value="PUA_4"/>
    <property type="match status" value="1"/>
</dbReference>
<evidence type="ECO:0000256" key="10">
    <source>
        <dbReference type="PIRNR" id="PIRNR015601"/>
    </source>
</evidence>
<evidence type="ECO:0000256" key="1">
    <source>
        <dbReference type="ARBA" id="ARBA00004496"/>
    </source>
</evidence>
<evidence type="ECO:0000256" key="3">
    <source>
        <dbReference type="ARBA" id="ARBA00022490"/>
    </source>
</evidence>
<dbReference type="GO" id="GO:0005737">
    <property type="term" value="C:cytoplasm"/>
    <property type="evidence" value="ECO:0007669"/>
    <property type="project" value="UniProtKB-SubCell"/>
</dbReference>
<dbReference type="PANTHER" id="PTHR30027:SF3">
    <property type="entry name" value="16S RRNA (URACIL(1498)-N(3))-METHYLTRANSFERASE"/>
    <property type="match status" value="1"/>
</dbReference>
<proteinExistence type="inferred from homology"/>
<evidence type="ECO:0000259" key="11">
    <source>
        <dbReference type="Pfam" id="PF04452"/>
    </source>
</evidence>
<evidence type="ECO:0000256" key="8">
    <source>
        <dbReference type="ARBA" id="ARBA00025699"/>
    </source>
</evidence>
<dbReference type="GO" id="GO:0070042">
    <property type="term" value="F:rRNA (uridine-N3-)-methyltransferase activity"/>
    <property type="evidence" value="ECO:0007669"/>
    <property type="project" value="TreeGrafter"/>
</dbReference>
<dbReference type="GO" id="GO:0070475">
    <property type="term" value="P:rRNA base methylation"/>
    <property type="evidence" value="ECO:0007669"/>
    <property type="project" value="TreeGrafter"/>
</dbReference>
<dbReference type="NCBIfam" id="TIGR00046">
    <property type="entry name" value="RsmE family RNA methyltransferase"/>
    <property type="match status" value="1"/>
</dbReference>
<dbReference type="CDD" id="cd18084">
    <property type="entry name" value="RsmE-like"/>
    <property type="match status" value="1"/>
</dbReference>
<evidence type="ECO:0000256" key="2">
    <source>
        <dbReference type="ARBA" id="ARBA00005528"/>
    </source>
</evidence>
<name>A0A0D2JVC7_9BACT</name>
<dbReference type="AlphaFoldDB" id="A0A0D2JVC7"/>
<keyword evidence="7 10" id="KW-0949">S-adenosyl-L-methionine</keyword>
<evidence type="ECO:0000313" key="13">
    <source>
        <dbReference type="EMBL" id="KIX13500.1"/>
    </source>
</evidence>
<dbReference type="Proteomes" id="UP000032233">
    <property type="component" value="Unassembled WGS sequence"/>
</dbReference>
<dbReference type="Pfam" id="PF04452">
    <property type="entry name" value="Methyltrans_RNA"/>
    <property type="match status" value="1"/>
</dbReference>
<dbReference type="PANTHER" id="PTHR30027">
    <property type="entry name" value="RIBOSOMAL RNA SMALL SUBUNIT METHYLTRANSFERASE E"/>
    <property type="match status" value="1"/>
</dbReference>
<comment type="catalytic activity">
    <reaction evidence="9 10">
        <text>uridine(1498) in 16S rRNA + S-adenosyl-L-methionine = N(3)-methyluridine(1498) in 16S rRNA + S-adenosyl-L-homocysteine + H(+)</text>
        <dbReference type="Rhea" id="RHEA:42920"/>
        <dbReference type="Rhea" id="RHEA-COMP:10283"/>
        <dbReference type="Rhea" id="RHEA-COMP:10284"/>
        <dbReference type="ChEBI" id="CHEBI:15378"/>
        <dbReference type="ChEBI" id="CHEBI:57856"/>
        <dbReference type="ChEBI" id="CHEBI:59789"/>
        <dbReference type="ChEBI" id="CHEBI:65315"/>
        <dbReference type="ChEBI" id="CHEBI:74502"/>
        <dbReference type="EC" id="2.1.1.193"/>
    </reaction>
</comment>
<dbReference type="InterPro" id="IPR015947">
    <property type="entry name" value="PUA-like_sf"/>
</dbReference>
<evidence type="ECO:0000259" key="12">
    <source>
        <dbReference type="Pfam" id="PF20260"/>
    </source>
</evidence>
<evidence type="ECO:0000256" key="9">
    <source>
        <dbReference type="ARBA" id="ARBA00047944"/>
    </source>
</evidence>
<evidence type="ECO:0000256" key="4">
    <source>
        <dbReference type="ARBA" id="ARBA00022552"/>
    </source>
</evidence>
<comment type="caution">
    <text evidence="13">The sequence shown here is derived from an EMBL/GenBank/DDBJ whole genome shotgun (WGS) entry which is preliminary data.</text>
</comment>
<dbReference type="InterPro" id="IPR046887">
    <property type="entry name" value="RsmE_PUA-like"/>
</dbReference>
<dbReference type="Gene3D" id="3.40.1280.10">
    <property type="match status" value="1"/>
</dbReference>
<dbReference type="FunCoup" id="A0A0D2JVC7">
    <property type="interactions" value="346"/>
</dbReference>
<comment type="function">
    <text evidence="8 10">Specifically methylates the N3 position of the uracil ring of uridine 1498 (m3U1498) in 16S rRNA. Acts on the fully assembled 30S ribosomal subunit.</text>
</comment>
<dbReference type="SUPFAM" id="SSF88697">
    <property type="entry name" value="PUA domain-like"/>
    <property type="match status" value="1"/>
</dbReference>
<dbReference type="STRING" id="1429043.X474_13525"/>
<protein>
    <recommendedName>
        <fullName evidence="10">Ribosomal RNA small subunit methyltransferase E</fullName>
        <ecNumber evidence="10">2.1.1.193</ecNumber>
    </recommendedName>
</protein>
<reference evidence="13 14" key="1">
    <citation type="submission" date="2013-11" db="EMBL/GenBank/DDBJ databases">
        <title>Metagenomic analysis of a methanogenic consortium involved in long chain n-alkane degradation.</title>
        <authorList>
            <person name="Davidova I.A."/>
            <person name="Callaghan A.V."/>
            <person name="Wawrik B."/>
            <person name="Pruitt S."/>
            <person name="Marks C."/>
            <person name="Duncan K.E."/>
            <person name="Suflita J.M."/>
        </authorList>
    </citation>
    <scope>NUCLEOTIDE SEQUENCE [LARGE SCALE GENOMIC DNA]</scope>
    <source>
        <strain evidence="13 14">SPR</strain>
    </source>
</reference>
<dbReference type="PIRSF" id="PIRSF015601">
    <property type="entry name" value="MTase_slr0722"/>
    <property type="match status" value="1"/>
</dbReference>
<dbReference type="InParanoid" id="A0A0D2JVC7"/>
<keyword evidence="4 10" id="KW-0698">rRNA processing</keyword>
<dbReference type="InterPro" id="IPR029026">
    <property type="entry name" value="tRNA_m1G_MTases_N"/>
</dbReference>
<comment type="subcellular location">
    <subcellularLocation>
        <location evidence="1 10">Cytoplasm</location>
    </subcellularLocation>
</comment>
<accession>A0A0D2JVC7</accession>
<evidence type="ECO:0000313" key="14">
    <source>
        <dbReference type="Proteomes" id="UP000032233"/>
    </source>
</evidence>
<dbReference type="InterPro" id="IPR046886">
    <property type="entry name" value="RsmE_MTase_dom"/>
</dbReference>
<evidence type="ECO:0000256" key="5">
    <source>
        <dbReference type="ARBA" id="ARBA00022603"/>
    </source>
</evidence>
<evidence type="ECO:0000256" key="6">
    <source>
        <dbReference type="ARBA" id="ARBA00022679"/>
    </source>
</evidence>
<dbReference type="EC" id="2.1.1.193" evidence="10"/>